<comment type="subcellular location">
    <subcellularLocation>
        <location evidence="1 8">Cell membrane</location>
        <topology evidence="1 8">Multi-pass membrane protein</topology>
    </subcellularLocation>
</comment>
<proteinExistence type="inferred from homology"/>
<dbReference type="PANTHER" id="PTHR30269:SF0">
    <property type="entry name" value="MEMBRANE TRANSPORTER PROTEIN YFCA-RELATED"/>
    <property type="match status" value="1"/>
</dbReference>
<keyword evidence="7 8" id="KW-0472">Membrane</keyword>
<evidence type="ECO:0000256" key="6">
    <source>
        <dbReference type="ARBA" id="ARBA00022989"/>
    </source>
</evidence>
<evidence type="ECO:0000256" key="3">
    <source>
        <dbReference type="ARBA" id="ARBA00022448"/>
    </source>
</evidence>
<feature type="transmembrane region" description="Helical" evidence="8">
    <location>
        <begin position="103"/>
        <end position="124"/>
    </location>
</feature>
<gene>
    <name evidence="9" type="ORF">FHP88_00405</name>
</gene>
<dbReference type="Pfam" id="PF01925">
    <property type="entry name" value="TauE"/>
    <property type="match status" value="1"/>
</dbReference>
<evidence type="ECO:0000313" key="9">
    <source>
        <dbReference type="EMBL" id="TVO78660.1"/>
    </source>
</evidence>
<feature type="transmembrane region" description="Helical" evidence="8">
    <location>
        <begin position="73"/>
        <end position="91"/>
    </location>
</feature>
<feature type="transmembrane region" description="Helical" evidence="8">
    <location>
        <begin position="6"/>
        <end position="36"/>
    </location>
</feature>
<evidence type="ECO:0000256" key="7">
    <source>
        <dbReference type="ARBA" id="ARBA00023136"/>
    </source>
</evidence>
<feature type="transmembrane region" description="Helical" evidence="8">
    <location>
        <begin position="158"/>
        <end position="175"/>
    </location>
</feature>
<evidence type="ECO:0000256" key="8">
    <source>
        <dbReference type="RuleBase" id="RU363041"/>
    </source>
</evidence>
<keyword evidence="3" id="KW-0813">Transport</keyword>
<sequence length="257" mass="27393">MPFELLFLFIAGFLGGVINSIAGGGSFITFPALLFVGVPPISANATNTFASCSGYMSGAYAFRKDLLAHKSELPKFIVISLIGGIAGAWLLLQTPESLFREAIPWLLLFATLLFIYGGTLNRLLKQLAGRHRHASSVGGVLLLLLLLGVAVYGGFFNAGLGIIILSYLALAGYTNINAMNGLKLLVSTAVSLIAIALFIVEDAIAWYEGTVVLIGTLAGGYVAAHLSRKLPPLWVRGFVIVASIGIILYFFYDIYLA</sequence>
<dbReference type="GO" id="GO:0005886">
    <property type="term" value="C:plasma membrane"/>
    <property type="evidence" value="ECO:0007669"/>
    <property type="project" value="UniProtKB-SubCell"/>
</dbReference>
<evidence type="ECO:0000256" key="2">
    <source>
        <dbReference type="ARBA" id="ARBA00009142"/>
    </source>
</evidence>
<dbReference type="EMBL" id="VMNH01000002">
    <property type="protein sequence ID" value="TVO78660.1"/>
    <property type="molecule type" value="Genomic_DNA"/>
</dbReference>
<keyword evidence="10" id="KW-1185">Reference proteome</keyword>
<comment type="caution">
    <text evidence="9">The sequence shown here is derived from an EMBL/GenBank/DDBJ whole genome shotgun (WGS) entry which is preliminary data.</text>
</comment>
<accession>A0A558DLY1</accession>
<evidence type="ECO:0000256" key="5">
    <source>
        <dbReference type="ARBA" id="ARBA00022692"/>
    </source>
</evidence>
<evidence type="ECO:0000256" key="1">
    <source>
        <dbReference type="ARBA" id="ARBA00004651"/>
    </source>
</evidence>
<evidence type="ECO:0000313" key="10">
    <source>
        <dbReference type="Proteomes" id="UP000316649"/>
    </source>
</evidence>
<organism evidence="9 10">
    <name type="scientific">Sedimenticola selenatireducens</name>
    <dbReference type="NCBI Taxonomy" id="191960"/>
    <lineage>
        <taxon>Bacteria</taxon>
        <taxon>Pseudomonadati</taxon>
        <taxon>Pseudomonadota</taxon>
        <taxon>Gammaproteobacteria</taxon>
        <taxon>Chromatiales</taxon>
        <taxon>Sedimenticolaceae</taxon>
        <taxon>Sedimenticola</taxon>
    </lineage>
</organism>
<feature type="transmembrane region" description="Helical" evidence="8">
    <location>
        <begin position="182"/>
        <end position="200"/>
    </location>
</feature>
<keyword evidence="4 8" id="KW-1003">Cell membrane</keyword>
<dbReference type="Proteomes" id="UP000316649">
    <property type="component" value="Unassembled WGS sequence"/>
</dbReference>
<keyword evidence="6 8" id="KW-1133">Transmembrane helix</keyword>
<feature type="transmembrane region" description="Helical" evidence="8">
    <location>
        <begin position="233"/>
        <end position="252"/>
    </location>
</feature>
<name>A0A558DLY1_9GAMM</name>
<reference evidence="9 10" key="1">
    <citation type="submission" date="2019-07" db="EMBL/GenBank/DDBJ databases">
        <title>The pathways for chlorine oxyanion respiration interact through the shared metabolite chlorate.</title>
        <authorList>
            <person name="Barnum T.P."/>
            <person name="Cheng Y."/>
            <person name="Hill K.A."/>
            <person name="Lucas L.N."/>
            <person name="Carlson H.K."/>
            <person name="Coates J.D."/>
        </authorList>
    </citation>
    <scope>NUCLEOTIDE SEQUENCE [LARGE SCALE GENOMIC DNA]</scope>
    <source>
        <strain evidence="9 10">BK-1</strain>
    </source>
</reference>
<keyword evidence="5 8" id="KW-0812">Transmembrane</keyword>
<dbReference type="PANTHER" id="PTHR30269">
    <property type="entry name" value="TRANSMEMBRANE PROTEIN YFCA"/>
    <property type="match status" value="1"/>
</dbReference>
<dbReference type="InterPro" id="IPR052017">
    <property type="entry name" value="TSUP"/>
</dbReference>
<dbReference type="AlphaFoldDB" id="A0A558DLY1"/>
<feature type="transmembrane region" description="Helical" evidence="8">
    <location>
        <begin position="136"/>
        <end position="152"/>
    </location>
</feature>
<comment type="similarity">
    <text evidence="2 8">Belongs to the 4-toluene sulfonate uptake permease (TSUP) (TC 2.A.102) family.</text>
</comment>
<protein>
    <recommendedName>
        <fullName evidence="8">Probable membrane transporter protein</fullName>
    </recommendedName>
</protein>
<dbReference type="RefSeq" id="WP_144357018.1">
    <property type="nucleotide sequence ID" value="NZ_VMNH01000002.1"/>
</dbReference>
<dbReference type="InterPro" id="IPR002781">
    <property type="entry name" value="TM_pro_TauE-like"/>
</dbReference>
<evidence type="ECO:0000256" key="4">
    <source>
        <dbReference type="ARBA" id="ARBA00022475"/>
    </source>
</evidence>
<feature type="transmembrane region" description="Helical" evidence="8">
    <location>
        <begin position="206"/>
        <end position="226"/>
    </location>
</feature>
<dbReference type="OrthoDB" id="9807082at2"/>